<dbReference type="RefSeq" id="WP_056682122.1">
    <property type="nucleotide sequence ID" value="NZ_LJIX01000006.1"/>
</dbReference>
<keyword evidence="3" id="KW-1185">Reference proteome</keyword>
<name>A0A0Q3QIR2_9BACI</name>
<dbReference type="EMBL" id="LJIX01000006">
    <property type="protein sequence ID" value="KQL17665.1"/>
    <property type="molecule type" value="Genomic_DNA"/>
</dbReference>
<evidence type="ECO:0000313" key="3">
    <source>
        <dbReference type="Proteomes" id="UP000050996"/>
    </source>
</evidence>
<reference evidence="1 3" key="1">
    <citation type="submission" date="2015-09" db="EMBL/GenBank/DDBJ databases">
        <title>Genome sequencing project for genomic taxonomy and phylogenomics of Bacillus-like bacteria.</title>
        <authorList>
            <person name="Liu B."/>
            <person name="Wang J."/>
            <person name="Zhu Y."/>
            <person name="Liu G."/>
            <person name="Chen Q."/>
            <person name="Chen Z."/>
            <person name="Lan J."/>
            <person name="Che J."/>
            <person name="Ge C."/>
            <person name="Shi H."/>
            <person name="Pan Z."/>
            <person name="Liu X."/>
        </authorList>
    </citation>
    <scope>NUCLEOTIDE SEQUENCE [LARGE SCALE GENOMIC DNA]</scope>
    <source>
        <strain evidence="1 3">FJAT-18043</strain>
    </source>
</reference>
<protein>
    <submittedName>
        <fullName evidence="1">Uncharacterized protein</fullName>
    </submittedName>
</protein>
<comment type="caution">
    <text evidence="1">The sequence shown here is derived from an EMBL/GenBank/DDBJ whole genome shotgun (WGS) entry which is preliminary data.</text>
</comment>
<dbReference type="Proteomes" id="UP000050996">
    <property type="component" value="Unassembled WGS sequence"/>
</dbReference>
<proteinExistence type="predicted"/>
<accession>A0A0Q3QIR2</accession>
<evidence type="ECO:0000313" key="2">
    <source>
        <dbReference type="EMBL" id="KQL20492.1"/>
    </source>
</evidence>
<dbReference type="AlphaFoldDB" id="A0A0Q3QIR2"/>
<dbReference type="STRING" id="1637975.AN957_02910"/>
<sequence length="97" mass="11091">MYDKEKVYDEEISPLMAEIIKICKRENLPMAAQFYLKKERAEHDEFPGEPMYCTTTIIPAKNEMDADAHDWLKNVATAMRYGPSGPPYVMAATIKTS</sequence>
<evidence type="ECO:0000313" key="1">
    <source>
        <dbReference type="EMBL" id="KQL17665.1"/>
    </source>
</evidence>
<dbReference type="PATRIC" id="fig|1637975.4.peg.243"/>
<organism evidence="1 3">
    <name type="scientific">Cytobacillus solani</name>
    <dbReference type="NCBI Taxonomy" id="1637975"/>
    <lineage>
        <taxon>Bacteria</taxon>
        <taxon>Bacillati</taxon>
        <taxon>Bacillota</taxon>
        <taxon>Bacilli</taxon>
        <taxon>Bacillales</taxon>
        <taxon>Bacillaceae</taxon>
        <taxon>Cytobacillus</taxon>
    </lineage>
</organism>
<gene>
    <name evidence="1" type="ORF">AN957_02910</name>
    <name evidence="2" type="ORF">AN957_19150</name>
</gene>
<dbReference type="EMBL" id="LJIX01000006">
    <property type="protein sequence ID" value="KQL20492.1"/>
    <property type="molecule type" value="Genomic_DNA"/>
</dbReference>